<dbReference type="STRING" id="937218.SAMN06297251_1268"/>
<gene>
    <name evidence="2" type="ORF">SAMN06297251_1268</name>
</gene>
<dbReference type="EMBL" id="FWXR01000026">
    <property type="protein sequence ID" value="SMD09352.1"/>
    <property type="molecule type" value="Genomic_DNA"/>
</dbReference>
<reference evidence="2 3" key="1">
    <citation type="submission" date="2017-04" db="EMBL/GenBank/DDBJ databases">
        <authorList>
            <person name="Afonso C.L."/>
            <person name="Miller P.J."/>
            <person name="Scott M.A."/>
            <person name="Spackman E."/>
            <person name="Goraichik I."/>
            <person name="Dimitrov K.M."/>
            <person name="Suarez D.L."/>
            <person name="Swayne D.E."/>
        </authorList>
    </citation>
    <scope>NUCLEOTIDE SEQUENCE [LARGE SCALE GENOMIC DNA]</scope>
    <source>
        <strain evidence="2 3">CGMCC 1.10972</strain>
    </source>
</reference>
<dbReference type="Pfam" id="PF03358">
    <property type="entry name" value="FMN_red"/>
    <property type="match status" value="1"/>
</dbReference>
<feature type="domain" description="NADPH-dependent FMN reductase-like" evidence="1">
    <location>
        <begin position="3"/>
        <end position="157"/>
    </location>
</feature>
<sequence>MNPKIAIIPGSNRSASLNRLVANETMRILARTDASVAFLDLADYPLPIYDGDEESGQGIPENASLLARQLMRQDALLLISPEYNRSIPPLLKNTIDWVSRVRKIDGRPVQPFKGLVVGLASASPGRFGGSNGLEALRLVMRALGSEVLTTQCSVANASDAFDAKGALIDDHARLSLEALCESLVDVSRSLSRTAYTD</sequence>
<organism evidence="2 3">
    <name type="scientific">Fulvimarina manganoxydans</name>
    <dbReference type="NCBI Taxonomy" id="937218"/>
    <lineage>
        <taxon>Bacteria</taxon>
        <taxon>Pseudomonadati</taxon>
        <taxon>Pseudomonadota</taxon>
        <taxon>Alphaproteobacteria</taxon>
        <taxon>Hyphomicrobiales</taxon>
        <taxon>Aurantimonadaceae</taxon>
        <taxon>Fulvimarina</taxon>
    </lineage>
</organism>
<dbReference type="SUPFAM" id="SSF52218">
    <property type="entry name" value="Flavoproteins"/>
    <property type="match status" value="1"/>
</dbReference>
<dbReference type="InterPro" id="IPR005025">
    <property type="entry name" value="FMN_Rdtase-like_dom"/>
</dbReference>
<dbReference type="OrthoDB" id="9812295at2"/>
<name>A0A1W2EIQ4_9HYPH</name>
<dbReference type="GO" id="GO:0010181">
    <property type="term" value="F:FMN binding"/>
    <property type="evidence" value="ECO:0007669"/>
    <property type="project" value="TreeGrafter"/>
</dbReference>
<evidence type="ECO:0000313" key="2">
    <source>
        <dbReference type="EMBL" id="SMD09352.1"/>
    </source>
</evidence>
<dbReference type="RefSeq" id="WP_084412259.1">
    <property type="nucleotide sequence ID" value="NZ_FWXR01000026.1"/>
</dbReference>
<proteinExistence type="predicted"/>
<accession>A0A1W2EIQ4</accession>
<dbReference type="Gene3D" id="3.40.50.360">
    <property type="match status" value="1"/>
</dbReference>
<dbReference type="PANTHER" id="PTHR30543:SF21">
    <property type="entry name" value="NAD(P)H-DEPENDENT FMN REDUCTASE LOT6"/>
    <property type="match status" value="1"/>
</dbReference>
<dbReference type="InterPro" id="IPR029039">
    <property type="entry name" value="Flavoprotein-like_sf"/>
</dbReference>
<dbReference type="GO" id="GO:0016491">
    <property type="term" value="F:oxidoreductase activity"/>
    <property type="evidence" value="ECO:0007669"/>
    <property type="project" value="InterPro"/>
</dbReference>
<protein>
    <submittedName>
        <fullName evidence="2">NAD(P)H-dependent FMN reductase</fullName>
    </submittedName>
</protein>
<keyword evidence="3" id="KW-1185">Reference proteome</keyword>
<evidence type="ECO:0000259" key="1">
    <source>
        <dbReference type="Pfam" id="PF03358"/>
    </source>
</evidence>
<evidence type="ECO:0000313" key="3">
    <source>
        <dbReference type="Proteomes" id="UP000192656"/>
    </source>
</evidence>
<dbReference type="Proteomes" id="UP000192656">
    <property type="component" value="Unassembled WGS sequence"/>
</dbReference>
<dbReference type="GO" id="GO:0005829">
    <property type="term" value="C:cytosol"/>
    <property type="evidence" value="ECO:0007669"/>
    <property type="project" value="TreeGrafter"/>
</dbReference>
<dbReference type="AlphaFoldDB" id="A0A1W2EIQ4"/>
<dbReference type="InterPro" id="IPR050712">
    <property type="entry name" value="NAD(P)H-dep_reductase"/>
</dbReference>
<dbReference type="PANTHER" id="PTHR30543">
    <property type="entry name" value="CHROMATE REDUCTASE"/>
    <property type="match status" value="1"/>
</dbReference>